<evidence type="ECO:0000313" key="3">
    <source>
        <dbReference type="Proteomes" id="UP001158049"/>
    </source>
</evidence>
<dbReference type="SMART" id="SM00052">
    <property type="entry name" value="EAL"/>
    <property type="match status" value="1"/>
</dbReference>
<evidence type="ECO:0000259" key="1">
    <source>
        <dbReference type="PROSITE" id="PS50883"/>
    </source>
</evidence>
<dbReference type="SUPFAM" id="SSF141868">
    <property type="entry name" value="EAL domain-like"/>
    <property type="match status" value="1"/>
</dbReference>
<name>A0ABY1Q6I0_9BURK</name>
<dbReference type="Gene3D" id="3.20.20.450">
    <property type="entry name" value="EAL domain"/>
    <property type="match status" value="1"/>
</dbReference>
<dbReference type="PROSITE" id="PS50883">
    <property type="entry name" value="EAL"/>
    <property type="match status" value="1"/>
</dbReference>
<keyword evidence="3" id="KW-1185">Reference proteome</keyword>
<feature type="domain" description="EAL" evidence="1">
    <location>
        <begin position="1"/>
        <end position="227"/>
    </location>
</feature>
<reference evidence="2 3" key="1">
    <citation type="submission" date="2017-05" db="EMBL/GenBank/DDBJ databases">
        <authorList>
            <person name="Varghese N."/>
            <person name="Submissions S."/>
        </authorList>
    </citation>
    <scope>NUCLEOTIDE SEQUENCE [LARGE SCALE GENOMIC DNA]</scope>
    <source>
        <strain evidence="2 3">DSM 26001</strain>
    </source>
</reference>
<sequence length="250" mass="27084">MFQPVRRLAGAEPVGYEAFVRSTSEHNAALSIWKLLEGAASDDESIALDRLCRMLHAINFFRQSPGDSADLYLSVHERLLAAVSGSHGVVFRRVLVSLGLPIDRIVLQMPPARPGQQFLLSYVADNYRRSGFRVALNALDVADALRLLDRITPDVLKLDAREISSAAALDALAARCRLLGTVLLLKQVECAAVASAAESARFILAQGHAWDRPEATLTTPNEKFASDRGCAGGATRARLPGEASALLRNR</sequence>
<dbReference type="Pfam" id="PF00563">
    <property type="entry name" value="EAL"/>
    <property type="match status" value="1"/>
</dbReference>
<dbReference type="RefSeq" id="WP_283442451.1">
    <property type="nucleotide sequence ID" value="NZ_FXUL01000007.1"/>
</dbReference>
<organism evidence="2 3">
    <name type="scientific">Noviherbaspirillum suwonense</name>
    <dbReference type="NCBI Taxonomy" id="1224511"/>
    <lineage>
        <taxon>Bacteria</taxon>
        <taxon>Pseudomonadati</taxon>
        <taxon>Pseudomonadota</taxon>
        <taxon>Betaproteobacteria</taxon>
        <taxon>Burkholderiales</taxon>
        <taxon>Oxalobacteraceae</taxon>
        <taxon>Noviherbaspirillum</taxon>
    </lineage>
</organism>
<comment type="caution">
    <text evidence="2">The sequence shown here is derived from an EMBL/GenBank/DDBJ whole genome shotgun (WGS) entry which is preliminary data.</text>
</comment>
<accession>A0ABY1Q6I0</accession>
<dbReference type="Proteomes" id="UP001158049">
    <property type="component" value="Unassembled WGS sequence"/>
</dbReference>
<dbReference type="EMBL" id="FXUL01000007">
    <property type="protein sequence ID" value="SMP61241.1"/>
    <property type="molecule type" value="Genomic_DNA"/>
</dbReference>
<gene>
    <name evidence="2" type="ORF">SAMN06295970_107126</name>
</gene>
<dbReference type="InterPro" id="IPR035919">
    <property type="entry name" value="EAL_sf"/>
</dbReference>
<protein>
    <submittedName>
        <fullName evidence="2">EAL domain, c-di-GMP-specific phosphodiesterase class I (Or its enzymatically inactive variant)</fullName>
    </submittedName>
</protein>
<evidence type="ECO:0000313" key="2">
    <source>
        <dbReference type="EMBL" id="SMP61241.1"/>
    </source>
</evidence>
<dbReference type="InterPro" id="IPR001633">
    <property type="entry name" value="EAL_dom"/>
</dbReference>
<proteinExistence type="predicted"/>